<dbReference type="AlphaFoldDB" id="A0A4R1NAF0"/>
<keyword evidence="3" id="KW-1003">Cell membrane</keyword>
<feature type="transmembrane region" description="Helical" evidence="7">
    <location>
        <begin position="260"/>
        <end position="277"/>
    </location>
</feature>
<feature type="transmembrane region" description="Helical" evidence="7">
    <location>
        <begin position="194"/>
        <end position="217"/>
    </location>
</feature>
<dbReference type="InterPro" id="IPR004776">
    <property type="entry name" value="Mem_transp_PIN-like"/>
</dbReference>
<evidence type="ECO:0000256" key="6">
    <source>
        <dbReference type="ARBA" id="ARBA00023136"/>
    </source>
</evidence>
<name>A0A4R1NAF0_9GAMM</name>
<dbReference type="GO" id="GO:0016020">
    <property type="term" value="C:membrane"/>
    <property type="evidence" value="ECO:0007669"/>
    <property type="project" value="UniProtKB-SubCell"/>
</dbReference>
<dbReference type="Pfam" id="PF03547">
    <property type="entry name" value="Mem_trans"/>
    <property type="match status" value="1"/>
</dbReference>
<evidence type="ECO:0000256" key="4">
    <source>
        <dbReference type="ARBA" id="ARBA00022692"/>
    </source>
</evidence>
<comment type="subcellular location">
    <subcellularLocation>
        <location evidence="1">Membrane</location>
        <topology evidence="1">Multi-pass membrane protein</topology>
    </subcellularLocation>
</comment>
<feature type="transmembrane region" description="Helical" evidence="7">
    <location>
        <begin position="289"/>
        <end position="311"/>
    </location>
</feature>
<evidence type="ECO:0000256" key="1">
    <source>
        <dbReference type="ARBA" id="ARBA00004141"/>
    </source>
</evidence>
<keyword evidence="5 7" id="KW-1133">Transmembrane helix</keyword>
<reference evidence="8 9" key="1">
    <citation type="submission" date="2019-02" db="EMBL/GenBank/DDBJ databases">
        <title>Investigation of anaerobic lignin degradation for improved lignocellulosic biofuels.</title>
        <authorList>
            <person name="Deangelis K."/>
        </authorList>
    </citation>
    <scope>NUCLEOTIDE SEQUENCE [LARGE SCALE GENOMIC DNA]</scope>
    <source>
        <strain evidence="8 9">159R</strain>
    </source>
</reference>
<organism evidence="8 9">
    <name type="scientific">Sodalis ligni</name>
    <dbReference type="NCBI Taxonomy" id="2697027"/>
    <lineage>
        <taxon>Bacteria</taxon>
        <taxon>Pseudomonadati</taxon>
        <taxon>Pseudomonadota</taxon>
        <taxon>Gammaproteobacteria</taxon>
        <taxon>Enterobacterales</taxon>
        <taxon>Bruguierivoracaceae</taxon>
        <taxon>Sodalis</taxon>
    </lineage>
</organism>
<evidence type="ECO:0000256" key="3">
    <source>
        <dbReference type="ARBA" id="ARBA00022475"/>
    </source>
</evidence>
<protein>
    <recommendedName>
        <fullName evidence="10">Transporter</fullName>
    </recommendedName>
</protein>
<keyword evidence="4 7" id="KW-0812">Transmembrane</keyword>
<evidence type="ECO:0008006" key="10">
    <source>
        <dbReference type="Google" id="ProtNLM"/>
    </source>
</evidence>
<evidence type="ECO:0000256" key="2">
    <source>
        <dbReference type="ARBA" id="ARBA00022448"/>
    </source>
</evidence>
<feature type="transmembrane region" description="Helical" evidence="7">
    <location>
        <begin position="229"/>
        <end position="248"/>
    </location>
</feature>
<comment type="caution">
    <text evidence="8">The sequence shown here is derived from an EMBL/GenBank/DDBJ whole genome shotgun (WGS) entry which is preliminary data.</text>
</comment>
<accession>A0A4R1NAF0</accession>
<sequence length="312" mass="33936">MSDILRTMHMIDVLIKAFSFFLIIVVGYLLKKYGVLQRSDSIALSKIMMNLTLPAAVINGFSSFNVDHSLLILVVIGFVCNILLLFAGFMLSRKRDNDTKVFYMINSPGYNIGCFTLPYVQSFLGPVGIVATCLFDAGNSIICTGGSYVAASNAIGTSTGLKSTFQRLFSSIPFDVYVLLLLAALFGYHLPSQVTILTTMVGNANPFIAMLIIGMMLEINIDRSQLRSVYKVLVLRYAAGALFSALFYFCTPLPLEIRQVLAVTVFAPVSSLAPVFTARASKFGSVSSFTGSISVFISIIIITTLLTLMHVG</sequence>
<feature type="transmembrane region" description="Helical" evidence="7">
    <location>
        <begin position="168"/>
        <end position="188"/>
    </location>
</feature>
<keyword evidence="9" id="KW-1185">Reference proteome</keyword>
<keyword evidence="6 7" id="KW-0472">Membrane</keyword>
<dbReference type="PANTHER" id="PTHR36838:SF3">
    <property type="entry name" value="TRANSPORTER AUXIN EFFLUX CARRIER EC FAMILY"/>
    <property type="match status" value="1"/>
</dbReference>
<dbReference type="Proteomes" id="UP000294555">
    <property type="component" value="Unassembled WGS sequence"/>
</dbReference>
<gene>
    <name evidence="8" type="ORF">EZJ58_2375</name>
</gene>
<keyword evidence="2" id="KW-0813">Transport</keyword>
<dbReference type="GO" id="GO:0055085">
    <property type="term" value="P:transmembrane transport"/>
    <property type="evidence" value="ECO:0007669"/>
    <property type="project" value="InterPro"/>
</dbReference>
<evidence type="ECO:0000256" key="5">
    <source>
        <dbReference type="ARBA" id="ARBA00022989"/>
    </source>
</evidence>
<proteinExistence type="predicted"/>
<evidence type="ECO:0000256" key="7">
    <source>
        <dbReference type="SAM" id="Phobius"/>
    </source>
</evidence>
<dbReference type="PANTHER" id="PTHR36838">
    <property type="entry name" value="AUXIN EFFLUX CARRIER FAMILY PROTEIN"/>
    <property type="match status" value="1"/>
</dbReference>
<feature type="transmembrane region" description="Helical" evidence="7">
    <location>
        <begin position="13"/>
        <end position="30"/>
    </location>
</feature>
<evidence type="ECO:0000313" key="8">
    <source>
        <dbReference type="EMBL" id="TCL04262.1"/>
    </source>
</evidence>
<evidence type="ECO:0000313" key="9">
    <source>
        <dbReference type="Proteomes" id="UP000294555"/>
    </source>
</evidence>
<feature type="transmembrane region" description="Helical" evidence="7">
    <location>
        <begin position="70"/>
        <end position="91"/>
    </location>
</feature>
<dbReference type="EMBL" id="SJOI01000001">
    <property type="protein sequence ID" value="TCL04262.1"/>
    <property type="molecule type" value="Genomic_DNA"/>
</dbReference>